<comment type="caution">
    <text evidence="3">The sequence shown here is derived from an EMBL/GenBank/DDBJ whole genome shotgun (WGS) entry which is preliminary data.</text>
</comment>
<dbReference type="InterPro" id="IPR010269">
    <property type="entry name" value="T6SS_TssC-like"/>
</dbReference>
<keyword evidence="4" id="KW-1185">Reference proteome</keyword>
<name>A0ABT0PIE8_9GAMM</name>
<evidence type="ECO:0000313" key="4">
    <source>
        <dbReference type="Proteomes" id="UP001203338"/>
    </source>
</evidence>
<dbReference type="Proteomes" id="UP001203338">
    <property type="component" value="Unassembled WGS sequence"/>
</dbReference>
<evidence type="ECO:0000259" key="2">
    <source>
        <dbReference type="Pfam" id="PF18945"/>
    </source>
</evidence>
<feature type="domain" description="TssC1 C-terminal" evidence="2">
    <location>
        <begin position="331"/>
        <end position="438"/>
    </location>
</feature>
<dbReference type="InterPro" id="IPR044032">
    <property type="entry name" value="TssC1_C"/>
</dbReference>
<gene>
    <name evidence="3" type="ORF">M3P05_14350</name>
</gene>
<organism evidence="3 4">
    <name type="scientific">Parendozoicomonas callyspongiae</name>
    <dbReference type="NCBI Taxonomy" id="2942213"/>
    <lineage>
        <taxon>Bacteria</taxon>
        <taxon>Pseudomonadati</taxon>
        <taxon>Pseudomonadota</taxon>
        <taxon>Gammaproteobacteria</taxon>
        <taxon>Oceanospirillales</taxon>
        <taxon>Endozoicomonadaceae</taxon>
        <taxon>Parendozoicomonas</taxon>
    </lineage>
</organism>
<evidence type="ECO:0000313" key="3">
    <source>
        <dbReference type="EMBL" id="MCL6271103.1"/>
    </source>
</evidence>
<dbReference type="RefSeq" id="WP_249700448.1">
    <property type="nucleotide sequence ID" value="NZ_JAMFLX010000020.1"/>
</dbReference>
<dbReference type="EMBL" id="JAMFLX010000020">
    <property type="protein sequence ID" value="MCL6271103.1"/>
    <property type="molecule type" value="Genomic_DNA"/>
</dbReference>
<feature type="domain" description="TssC1 N-terminal" evidence="1">
    <location>
        <begin position="23"/>
        <end position="323"/>
    </location>
</feature>
<sequence>MSAAQQYRDTTDCDDRARVTIERLIAEIDELVSAQLDAILVHPVLQDLHGRWLALWSLVDLHLDHRLVLLKIINCQWDELAEELNRSVDIESSWLYDRVGRRELNTPGGLPFGLLLADYLPSSDPGGLLTHGDDLYTLQLLAAVGATALCPVVVSVDDGFMGSRDDRMLASLQRLERVMASDDFVSWQLLRRLGESAFLGVAWPMLLYHHEQERLCRGFCYRSQDAQSGYLRVGAAWAFVCIVMREFDRCRWFGFLRNCEPGIEGGGHVSGGTGTASSNLFNRAVASIRLGEYLENCYHGLGFLSPGTTYLSDSLSFHTNNSVMQCGSGTDEQIHGLLQSTLIGCRFAHYLKVLVRDRIGSFDTVGDCERYLSRWLQKYVSDVDYGEDSIMARFPLKHAQVRLEADSRHPGRYRCVVYLQPQYQYDQMDSEIVLHTDLATDAVGGQV</sequence>
<proteinExistence type="predicted"/>
<dbReference type="PANTHER" id="PTHR35565:SF3">
    <property type="entry name" value="TYPE VI SECRETION SYSTEM SHEATH PROTEIN TSSC1"/>
    <property type="match status" value="1"/>
</dbReference>
<reference evidence="3 4" key="1">
    <citation type="submission" date="2022-05" db="EMBL/GenBank/DDBJ databases">
        <authorList>
            <person name="Park J.-S."/>
        </authorList>
    </citation>
    <scope>NUCLEOTIDE SEQUENCE [LARGE SCALE GENOMIC DNA]</scope>
    <source>
        <strain evidence="3 4">2012CJ34-2</strain>
    </source>
</reference>
<dbReference type="PANTHER" id="PTHR35565">
    <property type="entry name" value="CYTOPLASMIC PROTEIN-RELATED"/>
    <property type="match status" value="1"/>
</dbReference>
<dbReference type="Pfam" id="PF05943">
    <property type="entry name" value="VipB"/>
    <property type="match status" value="1"/>
</dbReference>
<evidence type="ECO:0000259" key="1">
    <source>
        <dbReference type="Pfam" id="PF05943"/>
    </source>
</evidence>
<dbReference type="InterPro" id="IPR044031">
    <property type="entry name" value="TssC1_N"/>
</dbReference>
<dbReference type="Pfam" id="PF18945">
    <property type="entry name" value="VipB_2"/>
    <property type="match status" value="1"/>
</dbReference>
<protein>
    <submittedName>
        <fullName evidence="3">Type VI secretion system contractile sheath large subunit</fullName>
    </submittedName>
</protein>
<accession>A0ABT0PIE8</accession>